<organism evidence="2">
    <name type="scientific">marine sediment metagenome</name>
    <dbReference type="NCBI Taxonomy" id="412755"/>
    <lineage>
        <taxon>unclassified sequences</taxon>
        <taxon>metagenomes</taxon>
        <taxon>ecological metagenomes</taxon>
    </lineage>
</organism>
<name>A0A0F9VJ20_9ZZZZ</name>
<protein>
    <recommendedName>
        <fullName evidence="1">Alpha-L-glutamate ligase-related protein ATP-grasp domain-containing protein</fullName>
    </recommendedName>
</protein>
<gene>
    <name evidence="2" type="ORF">LCGC14_0132130</name>
</gene>
<evidence type="ECO:0000259" key="1">
    <source>
        <dbReference type="Pfam" id="PF14397"/>
    </source>
</evidence>
<sequence>MSIKQTFYKIINFIKYKRAIFVYNKKINNILLKTKIKNLRNKEKLTIKNKFNALGFKNISLKWHQFYCHVYGKILTEFIPESLYYTQIEGSLNRSIMFPAMEDKNLLDYFLSKDLLPEVVVKNINGFFYVNDTQTNLKIAAEKCLEYDQLVIKPTIGTAGGFGVKKIELLTKKDGFTYLKELFAQYKSDFNLQVILQQHEAIEKLNKSSINTLRIMSYMNNQGVHILSSVIRIGRMGSFTDNMTMGGIGCGIDGFGKLKKFAYDSFGASFEKSDCGVTFNQYQIPLYDSILEIIKTSHKKLPYFKLISWDVMITVDSKIKIVEYNTLGQDINLHQLVNGPLFGNYFDEIMEITRNHDFLTEAMKYGK</sequence>
<feature type="domain" description="Alpha-L-glutamate ligase-related protein ATP-grasp" evidence="1">
    <location>
        <begin position="87"/>
        <end position="340"/>
    </location>
</feature>
<dbReference type="AlphaFoldDB" id="A0A0F9VJ20"/>
<dbReference type="EMBL" id="LAZR01000044">
    <property type="protein sequence ID" value="KKN99792.1"/>
    <property type="molecule type" value="Genomic_DNA"/>
</dbReference>
<proteinExistence type="predicted"/>
<dbReference type="Pfam" id="PF14397">
    <property type="entry name" value="ATPgrasp_ST"/>
    <property type="match status" value="1"/>
</dbReference>
<reference evidence="2" key="1">
    <citation type="journal article" date="2015" name="Nature">
        <title>Complex archaea that bridge the gap between prokaryotes and eukaryotes.</title>
        <authorList>
            <person name="Spang A."/>
            <person name="Saw J.H."/>
            <person name="Jorgensen S.L."/>
            <person name="Zaremba-Niedzwiedzka K."/>
            <person name="Martijn J."/>
            <person name="Lind A.E."/>
            <person name="van Eijk R."/>
            <person name="Schleper C."/>
            <person name="Guy L."/>
            <person name="Ettema T.J."/>
        </authorList>
    </citation>
    <scope>NUCLEOTIDE SEQUENCE</scope>
</reference>
<dbReference type="SUPFAM" id="SSF56059">
    <property type="entry name" value="Glutathione synthetase ATP-binding domain-like"/>
    <property type="match status" value="1"/>
</dbReference>
<dbReference type="InterPro" id="IPR039523">
    <property type="entry name" value="RimK-rel_E_lig_ATP-grasp"/>
</dbReference>
<accession>A0A0F9VJ20</accession>
<comment type="caution">
    <text evidence="2">The sequence shown here is derived from an EMBL/GenBank/DDBJ whole genome shotgun (WGS) entry which is preliminary data.</text>
</comment>
<evidence type="ECO:0000313" key="2">
    <source>
        <dbReference type="EMBL" id="KKN99792.1"/>
    </source>
</evidence>